<name>A0ABR9TSE3_9FLAO</name>
<reference evidence="1 2" key="1">
    <citation type="submission" date="2018-07" db="EMBL/GenBank/DDBJ databases">
        <title>Genome assembly of strain KB82.</title>
        <authorList>
            <person name="Kukolya J."/>
            <person name="Horvath B."/>
            <person name="Nagy I."/>
            <person name="Toth A."/>
        </authorList>
    </citation>
    <scope>NUCLEOTIDE SEQUENCE [LARGE SCALE GENOMIC DNA]</scope>
    <source>
        <strain evidence="1 2">Kb82</strain>
    </source>
</reference>
<organism evidence="1 2">
    <name type="scientific">Flavobacterium hungaricum</name>
    <dbReference type="NCBI Taxonomy" id="2082725"/>
    <lineage>
        <taxon>Bacteria</taxon>
        <taxon>Pseudomonadati</taxon>
        <taxon>Bacteroidota</taxon>
        <taxon>Flavobacteriia</taxon>
        <taxon>Flavobacteriales</taxon>
        <taxon>Flavobacteriaceae</taxon>
        <taxon>Flavobacterium</taxon>
    </lineage>
</organism>
<protein>
    <submittedName>
        <fullName evidence="1">Uncharacterized protein</fullName>
    </submittedName>
</protein>
<evidence type="ECO:0000313" key="2">
    <source>
        <dbReference type="Proteomes" id="UP000640614"/>
    </source>
</evidence>
<keyword evidence="2" id="KW-1185">Reference proteome</keyword>
<comment type="caution">
    <text evidence="1">The sequence shown here is derived from an EMBL/GenBank/DDBJ whole genome shotgun (WGS) entry which is preliminary data.</text>
</comment>
<accession>A0ABR9TSE3</accession>
<evidence type="ECO:0000313" key="1">
    <source>
        <dbReference type="EMBL" id="MBE8728279.1"/>
    </source>
</evidence>
<proteinExistence type="predicted"/>
<dbReference type="Proteomes" id="UP000640614">
    <property type="component" value="Unassembled WGS sequence"/>
</dbReference>
<gene>
    <name evidence="1" type="ORF">C4F50_25495</name>
</gene>
<sequence length="62" mass="6900">MCGGESRSKIKWGREEDVAKMVLNLNNKSAVTGVDFIMNGEMSLGLLFLTNKKKSLKFISSF</sequence>
<dbReference type="EMBL" id="PRDM01000008">
    <property type="protein sequence ID" value="MBE8728279.1"/>
    <property type="molecule type" value="Genomic_DNA"/>
</dbReference>